<feature type="domain" description="Acyl-ACP thioesterase N-terminal hotdog" evidence="8">
    <location>
        <begin position="20"/>
        <end position="148"/>
    </location>
</feature>
<protein>
    <submittedName>
        <fullName evidence="10">Medium-chain acyl-[acyl-carrier-protein] hydrolase</fullName>
    </submittedName>
</protein>
<dbReference type="GO" id="GO:0000036">
    <property type="term" value="F:acyl carrier activity"/>
    <property type="evidence" value="ECO:0007669"/>
    <property type="project" value="TreeGrafter"/>
</dbReference>
<dbReference type="STRING" id="142588.SAMN04488559_11251"/>
<accession>A0A1H9TDA2</accession>
<keyword evidence="5" id="KW-0809">Transit peptide</keyword>
<keyword evidence="3 10" id="KW-0378">Hydrolase</keyword>
<name>A0A1H9TDA2_9LACT</name>
<evidence type="ECO:0000259" key="8">
    <source>
        <dbReference type="Pfam" id="PF01643"/>
    </source>
</evidence>
<dbReference type="InterPro" id="IPR002864">
    <property type="entry name" value="Acyl-ACP_thioesterase_NHD"/>
</dbReference>
<dbReference type="Gene3D" id="3.10.129.10">
    <property type="entry name" value="Hotdog Thioesterase"/>
    <property type="match status" value="1"/>
</dbReference>
<evidence type="ECO:0000256" key="1">
    <source>
        <dbReference type="ARBA" id="ARBA00006500"/>
    </source>
</evidence>
<dbReference type="PANTHER" id="PTHR31727:SF6">
    <property type="entry name" value="OLEOYL-ACYL CARRIER PROTEIN THIOESTERASE 1, CHLOROPLASTIC"/>
    <property type="match status" value="1"/>
</dbReference>
<reference evidence="10 11" key="1">
    <citation type="submission" date="2016-10" db="EMBL/GenBank/DDBJ databases">
        <authorList>
            <person name="de Groot N.N."/>
        </authorList>
    </citation>
    <scope>NUCLEOTIDE SEQUENCE [LARGE SCALE GENOMIC DNA]</scope>
    <source>
        <strain evidence="10 11">DSM 13760</strain>
    </source>
</reference>
<keyword evidence="11" id="KW-1185">Reference proteome</keyword>
<evidence type="ECO:0000256" key="3">
    <source>
        <dbReference type="ARBA" id="ARBA00022801"/>
    </source>
</evidence>
<keyword evidence="2" id="KW-0444">Lipid biosynthesis</keyword>
<evidence type="ECO:0000256" key="2">
    <source>
        <dbReference type="ARBA" id="ARBA00022516"/>
    </source>
</evidence>
<evidence type="ECO:0000313" key="11">
    <source>
        <dbReference type="Proteomes" id="UP000198948"/>
    </source>
</evidence>
<keyword evidence="4" id="KW-0276">Fatty acid metabolism</keyword>
<evidence type="ECO:0000256" key="6">
    <source>
        <dbReference type="ARBA" id="ARBA00023098"/>
    </source>
</evidence>
<feature type="domain" description="Acyl-ACP thioesterase-like C-terminal" evidence="9">
    <location>
        <begin position="167"/>
        <end position="262"/>
    </location>
</feature>
<evidence type="ECO:0000259" key="9">
    <source>
        <dbReference type="Pfam" id="PF20791"/>
    </source>
</evidence>
<dbReference type="SUPFAM" id="SSF54637">
    <property type="entry name" value="Thioesterase/thiol ester dehydrase-isomerase"/>
    <property type="match status" value="2"/>
</dbReference>
<evidence type="ECO:0000313" key="10">
    <source>
        <dbReference type="EMBL" id="SER95017.1"/>
    </source>
</evidence>
<gene>
    <name evidence="10" type="ORF">SAMN04488559_11251</name>
</gene>
<dbReference type="AlphaFoldDB" id="A0A1H9TDA2"/>
<evidence type="ECO:0000256" key="5">
    <source>
        <dbReference type="ARBA" id="ARBA00022946"/>
    </source>
</evidence>
<dbReference type="OrthoDB" id="9801517at2"/>
<sequence>MITYKYGKGKKGSASIMSGVMFQENCVINYYECDTTGHLSAPMLLNILLNVSGSQCTELGVGEDFTHQLGVAWVVIQYEIHFDRIPQVNEEITIQTTPLSYNKYFSYRNFEGFDLAGNRLFTVASSFVLMDLHARKMVPIKEEIVAPFGILKENKMVRMTKPEKLTELVTEKKFQVRYLDIDANQHVNNSKYLDWALDVLDFDFLNSHDMIYCNVKYDKEVEYGQIVESKVSSVVNEEGTIKTIHQIKNGEHTACELTIEWKQK</sequence>
<evidence type="ECO:0000256" key="7">
    <source>
        <dbReference type="ARBA" id="ARBA00023160"/>
    </source>
</evidence>
<dbReference type="InterPro" id="IPR029069">
    <property type="entry name" value="HotDog_dom_sf"/>
</dbReference>
<dbReference type="GO" id="GO:0016297">
    <property type="term" value="F:fatty acyl-[ACP] hydrolase activity"/>
    <property type="evidence" value="ECO:0007669"/>
    <property type="project" value="InterPro"/>
</dbReference>
<dbReference type="Proteomes" id="UP000198948">
    <property type="component" value="Unassembled WGS sequence"/>
</dbReference>
<dbReference type="PANTHER" id="PTHR31727">
    <property type="entry name" value="OLEOYL-ACYL CARRIER PROTEIN THIOESTERASE 1, CHLOROPLASTIC"/>
    <property type="match status" value="1"/>
</dbReference>
<keyword evidence="7" id="KW-0275">Fatty acid biosynthesis</keyword>
<dbReference type="Pfam" id="PF01643">
    <property type="entry name" value="Acyl-ACP_TE"/>
    <property type="match status" value="1"/>
</dbReference>
<evidence type="ECO:0000256" key="4">
    <source>
        <dbReference type="ARBA" id="ARBA00022832"/>
    </source>
</evidence>
<dbReference type="InterPro" id="IPR049427">
    <property type="entry name" value="Acyl-ACP_TE_C"/>
</dbReference>
<comment type="similarity">
    <text evidence="1">Belongs to the acyl-ACP thioesterase family.</text>
</comment>
<dbReference type="InterPro" id="IPR045023">
    <property type="entry name" value="FATA/B"/>
</dbReference>
<dbReference type="CDD" id="cd00586">
    <property type="entry name" value="4HBT"/>
    <property type="match status" value="1"/>
</dbReference>
<organism evidence="10 11">
    <name type="scientific">Isobaculum melis</name>
    <dbReference type="NCBI Taxonomy" id="142588"/>
    <lineage>
        <taxon>Bacteria</taxon>
        <taxon>Bacillati</taxon>
        <taxon>Bacillota</taxon>
        <taxon>Bacilli</taxon>
        <taxon>Lactobacillales</taxon>
        <taxon>Carnobacteriaceae</taxon>
        <taxon>Isobaculum</taxon>
    </lineage>
</organism>
<dbReference type="EMBL" id="FOHA01000012">
    <property type="protein sequence ID" value="SER95017.1"/>
    <property type="molecule type" value="Genomic_DNA"/>
</dbReference>
<dbReference type="Pfam" id="PF20791">
    <property type="entry name" value="Acyl-ACP_TE_C"/>
    <property type="match status" value="1"/>
</dbReference>
<proteinExistence type="inferred from homology"/>
<keyword evidence="6" id="KW-0443">Lipid metabolism</keyword>